<accession>A0A0W8F2R5</accession>
<dbReference type="EMBL" id="LNQE01001582">
    <property type="protein sequence ID" value="KUG15145.1"/>
    <property type="molecule type" value="Genomic_DNA"/>
</dbReference>
<dbReference type="SUPFAM" id="SSF53807">
    <property type="entry name" value="Helical backbone' metal receptor"/>
    <property type="match status" value="1"/>
</dbReference>
<comment type="caution">
    <text evidence="2">The sequence shown here is derived from an EMBL/GenBank/DDBJ whole genome shotgun (WGS) entry which is preliminary data.</text>
</comment>
<name>A0A0W8F2R5_9ZZZZ</name>
<dbReference type="PROSITE" id="PS51257">
    <property type="entry name" value="PROKAR_LIPOPROTEIN"/>
    <property type="match status" value="1"/>
</dbReference>
<sequence length="377" mass="40470">MRDCENALWPCSMTGAVSCLAGIDGIGTVIHGPSGCYYYPATILHREIHCTSLIEEDIICGTGEQLRDLVTKIRPRYPLLAVVNTCTPAIIGEDFSALIPPDVLMVDSPGFLGTFEDGYRAAVDMLPVKIDPYPTGVNLDGVNLLDPFSPGNVIEARRILSDAGVMVSATFCSGKLEDLSRASSVRVGTNPDLCSGWGEAAGSLLGLRATQDTLAALDRRFPGVDPGVFEREMETVREAITVACGKYLNRYEPPSVAIFSWSGYAEFAARMLHDYLDAAITVVGSRNRAGSSKFRTAEASSLPVVEDLLARDPPDLVLGSSFEQRLCPAAAFVPFTYPLRGMVRLRARPLIGSQGLLGLMEDVLNACRDHAPGRPGG</sequence>
<dbReference type="InterPro" id="IPR000510">
    <property type="entry name" value="Nase/OxRdtase_comp1"/>
</dbReference>
<feature type="domain" description="Nitrogenase/oxidoreductase component 1" evidence="1">
    <location>
        <begin position="202"/>
        <end position="367"/>
    </location>
</feature>
<feature type="domain" description="Nitrogenase/oxidoreductase component 1" evidence="1">
    <location>
        <begin position="11"/>
        <end position="184"/>
    </location>
</feature>
<dbReference type="PANTHER" id="PTHR42956">
    <property type="entry name" value="NITROGENASE IRON-MOLYBDENUM COFACTOR BIOSYNTHESIS PROTEIN NIFE"/>
    <property type="match status" value="1"/>
</dbReference>
<evidence type="ECO:0000259" key="1">
    <source>
        <dbReference type="Pfam" id="PF00148"/>
    </source>
</evidence>
<protein>
    <submittedName>
        <fullName evidence="2">Nitrogenase femo-cofactor scaffold and assembly protein nife</fullName>
    </submittedName>
</protein>
<dbReference type="InterPro" id="IPR049939">
    <property type="entry name" value="NifE-like"/>
</dbReference>
<evidence type="ECO:0000313" key="2">
    <source>
        <dbReference type="EMBL" id="KUG15145.1"/>
    </source>
</evidence>
<proteinExistence type="predicted"/>
<dbReference type="GO" id="GO:0016491">
    <property type="term" value="F:oxidoreductase activity"/>
    <property type="evidence" value="ECO:0007669"/>
    <property type="project" value="InterPro"/>
</dbReference>
<reference evidence="2" key="1">
    <citation type="journal article" date="2015" name="Proc. Natl. Acad. Sci. U.S.A.">
        <title>Networks of energetic and metabolic interactions define dynamics in microbial communities.</title>
        <authorList>
            <person name="Embree M."/>
            <person name="Liu J.K."/>
            <person name="Al-Bassam M.M."/>
            <person name="Zengler K."/>
        </authorList>
    </citation>
    <scope>NUCLEOTIDE SEQUENCE</scope>
</reference>
<dbReference type="PANTHER" id="PTHR42956:SF1">
    <property type="entry name" value="NITROGENASE IRON-MOLYBDENUM COFACTOR BIOSYNTHESIS PROTEIN NIFE"/>
    <property type="match status" value="1"/>
</dbReference>
<gene>
    <name evidence="2" type="ORF">ASZ90_015195</name>
</gene>
<dbReference type="AlphaFoldDB" id="A0A0W8F2R5"/>
<dbReference type="Pfam" id="PF00148">
    <property type="entry name" value="Oxidored_nitro"/>
    <property type="match status" value="2"/>
</dbReference>
<organism evidence="2">
    <name type="scientific">hydrocarbon metagenome</name>
    <dbReference type="NCBI Taxonomy" id="938273"/>
    <lineage>
        <taxon>unclassified sequences</taxon>
        <taxon>metagenomes</taxon>
        <taxon>ecological metagenomes</taxon>
    </lineage>
</organism>
<dbReference type="Gene3D" id="3.40.50.1980">
    <property type="entry name" value="Nitrogenase molybdenum iron protein domain"/>
    <property type="match status" value="2"/>
</dbReference>